<protein>
    <submittedName>
        <fullName evidence="1">Uncharacterized protein</fullName>
    </submittedName>
</protein>
<dbReference type="EMBL" id="KQ947404">
    <property type="protein sequence ID" value="KUJ24220.1"/>
    <property type="molecule type" value="Genomic_DNA"/>
</dbReference>
<evidence type="ECO:0000313" key="2">
    <source>
        <dbReference type="Proteomes" id="UP000070700"/>
    </source>
</evidence>
<organism evidence="1 2">
    <name type="scientific">Mollisia scopiformis</name>
    <name type="common">Conifer needle endophyte fungus</name>
    <name type="synonym">Phialocephala scopiformis</name>
    <dbReference type="NCBI Taxonomy" id="149040"/>
    <lineage>
        <taxon>Eukaryota</taxon>
        <taxon>Fungi</taxon>
        <taxon>Dikarya</taxon>
        <taxon>Ascomycota</taxon>
        <taxon>Pezizomycotina</taxon>
        <taxon>Leotiomycetes</taxon>
        <taxon>Helotiales</taxon>
        <taxon>Mollisiaceae</taxon>
        <taxon>Mollisia</taxon>
    </lineage>
</organism>
<dbReference type="RefSeq" id="XP_018078575.1">
    <property type="nucleotide sequence ID" value="XM_018205431.1"/>
</dbReference>
<dbReference type="KEGG" id="psco:LY89DRAFT_15370"/>
<name>A0A194XV65_MOLSC</name>
<dbReference type="GeneID" id="28815157"/>
<reference evidence="1 2" key="1">
    <citation type="submission" date="2015-10" db="EMBL/GenBank/DDBJ databases">
        <title>Full genome of DAOMC 229536 Phialocephala scopiformis, a fungal endophyte of spruce producing the potent anti-insectan compound rugulosin.</title>
        <authorList>
            <consortium name="DOE Joint Genome Institute"/>
            <person name="Walker A.K."/>
            <person name="Frasz S.L."/>
            <person name="Seifert K.A."/>
            <person name="Miller J.D."/>
            <person name="Mondo S.J."/>
            <person name="Labutti K."/>
            <person name="Lipzen A."/>
            <person name="Dockter R."/>
            <person name="Kennedy M."/>
            <person name="Grigoriev I.V."/>
            <person name="Spatafora J.W."/>
        </authorList>
    </citation>
    <scope>NUCLEOTIDE SEQUENCE [LARGE SCALE GENOMIC DNA]</scope>
    <source>
        <strain evidence="1 2">CBS 120377</strain>
    </source>
</reference>
<accession>A0A194XV65</accession>
<proteinExistence type="predicted"/>
<dbReference type="AlphaFoldDB" id="A0A194XV65"/>
<evidence type="ECO:0000313" key="1">
    <source>
        <dbReference type="EMBL" id="KUJ24220.1"/>
    </source>
</evidence>
<sequence length="70" mass="7895">MYLDRHLWPTNRLQVVRLRKTIDSIIALSIVFSGIHSHPVSTLVLAVTSLEPAPGHPHFFVLFGIFTLFA</sequence>
<gene>
    <name evidence="1" type="ORF">LY89DRAFT_15370</name>
</gene>
<keyword evidence="2" id="KW-1185">Reference proteome</keyword>
<dbReference type="Proteomes" id="UP000070700">
    <property type="component" value="Unassembled WGS sequence"/>
</dbReference>
<dbReference type="InParanoid" id="A0A194XV65"/>